<feature type="signal peptide" evidence="9">
    <location>
        <begin position="1"/>
        <end position="18"/>
    </location>
</feature>
<evidence type="ECO:0000256" key="8">
    <source>
        <dbReference type="PIRNR" id="PIRNR016302"/>
    </source>
</evidence>
<dbReference type="Gene3D" id="1.50.10.20">
    <property type="match status" value="1"/>
</dbReference>
<dbReference type="Proteomes" id="UP000324748">
    <property type="component" value="Unassembled WGS sequence"/>
</dbReference>
<dbReference type="InterPro" id="IPR014480">
    <property type="entry name" value="Mannan-1_6-alpha_mannosidase"/>
</dbReference>
<dbReference type="InterPro" id="IPR005198">
    <property type="entry name" value="Glyco_hydro_76"/>
</dbReference>
<keyword evidence="5 8" id="KW-0378">Hydrolase</keyword>
<evidence type="ECO:0000313" key="11">
    <source>
        <dbReference type="Proteomes" id="UP000324748"/>
    </source>
</evidence>
<comment type="caution">
    <text evidence="10">The sequence shown here is derived from an EMBL/GenBank/DDBJ whole genome shotgun (WGS) entry which is preliminary data.</text>
</comment>
<dbReference type="SUPFAM" id="SSF48208">
    <property type="entry name" value="Six-hairpin glycosidases"/>
    <property type="match status" value="1"/>
</dbReference>
<gene>
    <name evidence="10" type="primary">DCW1_4</name>
    <name evidence="10" type="ORF">PGT21_019025</name>
</gene>
<proteinExistence type="inferred from homology"/>
<evidence type="ECO:0000256" key="4">
    <source>
        <dbReference type="ARBA" id="ARBA00022729"/>
    </source>
</evidence>
<keyword evidence="4 9" id="KW-0732">Signal</keyword>
<dbReference type="GO" id="GO:0016052">
    <property type="term" value="P:carbohydrate catabolic process"/>
    <property type="evidence" value="ECO:0007669"/>
    <property type="project" value="InterPro"/>
</dbReference>
<dbReference type="AlphaFoldDB" id="A0A5B0QB59"/>
<evidence type="ECO:0000256" key="7">
    <source>
        <dbReference type="ARBA" id="ARBA00023295"/>
    </source>
</evidence>
<protein>
    <recommendedName>
        <fullName evidence="3 8">Mannan endo-1,6-alpha-mannosidase</fullName>
        <ecNumber evidence="3 8">3.2.1.101</ecNumber>
    </recommendedName>
</protein>
<evidence type="ECO:0000256" key="5">
    <source>
        <dbReference type="ARBA" id="ARBA00022801"/>
    </source>
</evidence>
<evidence type="ECO:0000256" key="3">
    <source>
        <dbReference type="ARBA" id="ARBA00012350"/>
    </source>
</evidence>
<dbReference type="InterPro" id="IPR008928">
    <property type="entry name" value="6-hairpin_glycosidase_sf"/>
</dbReference>
<dbReference type="GO" id="GO:0008496">
    <property type="term" value="F:mannan endo-1,6-alpha-mannosidase activity"/>
    <property type="evidence" value="ECO:0007669"/>
    <property type="project" value="UniProtKB-UniRule"/>
</dbReference>
<evidence type="ECO:0000256" key="6">
    <source>
        <dbReference type="ARBA" id="ARBA00023180"/>
    </source>
</evidence>
<keyword evidence="6" id="KW-0325">Glycoprotein</keyword>
<dbReference type="OrthoDB" id="9984024at2759"/>
<dbReference type="EMBL" id="VSWC01000027">
    <property type="protein sequence ID" value="KAA1110359.1"/>
    <property type="molecule type" value="Genomic_DNA"/>
</dbReference>
<evidence type="ECO:0000256" key="1">
    <source>
        <dbReference type="ARBA" id="ARBA00001452"/>
    </source>
</evidence>
<dbReference type="PIRSF" id="PIRSF016302">
    <property type="entry name" value="Man_a_manosd"/>
    <property type="match status" value="1"/>
</dbReference>
<dbReference type="PANTHER" id="PTHR12145:SF36">
    <property type="entry name" value="MANNAN ENDO-1,6-ALPHA-MANNOSIDASE DCW1"/>
    <property type="match status" value="1"/>
</dbReference>
<comment type="catalytic activity">
    <reaction evidence="1 8">
        <text>Random hydrolysis of (1-&gt;6)-alpha-D-mannosidic linkages in unbranched (1-&gt;6)-mannans.</text>
        <dbReference type="EC" id="3.2.1.101"/>
    </reaction>
</comment>
<keyword evidence="11" id="KW-1185">Reference proteome</keyword>
<sequence>MIGYNLLISFLGIYSVLGASYSPTLDISNTNQLVNAATSALKNLLTYYSGSDGSFDQADTPWHESGMIWGMFMDYAQYTGDAQFSGLVTSALVNSSFKTAHDFLGGNQGQVVEQFLGRWNDDVLWPNLAVIAGAELFGPKAQMAGGNGDWISLATKTYDQVWAQADYKCGGGIYWSRNRQSKGGNYKSFITQVEFISQGARNFIQTKNATAFEQSKIILDWTTTSGIANQQSGVIWDGVEADACGKFSTSLWSYNYGQMLGSLAWMYKATGEKKYLDMATPYFDYGARTFAGSNTSGIITEQCEADKTCNRDQQGFKAVYVRNLAYLYRITNNQTMKAQIQNMIDTSVKAMVDKSCDQAWNCGGNWTQDTQPIKYVRSQHVSAALLVAAIGVHGNQTNAVFSNQASTFNSTGSGRAAVQNAKSAAQAVVFSSCKWILPQSLLVILLSQCIFSA</sequence>
<keyword evidence="7 8" id="KW-0326">Glycosidase</keyword>
<feature type="chain" id="PRO_5022846581" description="Mannan endo-1,6-alpha-mannosidase" evidence="9">
    <location>
        <begin position="19"/>
        <end position="453"/>
    </location>
</feature>
<comment type="similarity">
    <text evidence="2 8">Belongs to the glycosyl hydrolase 76 family.</text>
</comment>
<dbReference type="EC" id="3.2.1.101" evidence="3 8"/>
<name>A0A5B0QB59_PUCGR</name>
<dbReference type="Pfam" id="PF03663">
    <property type="entry name" value="Glyco_hydro_76"/>
    <property type="match status" value="1"/>
</dbReference>
<evidence type="ECO:0000313" key="10">
    <source>
        <dbReference type="EMBL" id="KAA1110359.1"/>
    </source>
</evidence>
<organism evidence="10 11">
    <name type="scientific">Puccinia graminis f. sp. tritici</name>
    <dbReference type="NCBI Taxonomy" id="56615"/>
    <lineage>
        <taxon>Eukaryota</taxon>
        <taxon>Fungi</taxon>
        <taxon>Dikarya</taxon>
        <taxon>Basidiomycota</taxon>
        <taxon>Pucciniomycotina</taxon>
        <taxon>Pucciniomycetes</taxon>
        <taxon>Pucciniales</taxon>
        <taxon>Pucciniaceae</taxon>
        <taxon>Puccinia</taxon>
    </lineage>
</organism>
<dbReference type="PANTHER" id="PTHR12145">
    <property type="entry name" value="MANNAN ENDO-1,6-ALPHA-MANNOSIDASE DCW1"/>
    <property type="match status" value="1"/>
</dbReference>
<dbReference type="GO" id="GO:0009272">
    <property type="term" value="P:fungal-type cell wall biogenesis"/>
    <property type="evidence" value="ECO:0007669"/>
    <property type="project" value="TreeGrafter"/>
</dbReference>
<reference evidence="10 11" key="1">
    <citation type="submission" date="2019-05" db="EMBL/GenBank/DDBJ databases">
        <title>Emergence of the Ug99 lineage of the wheat stem rust pathogen through somatic hybridization.</title>
        <authorList>
            <person name="Li F."/>
            <person name="Upadhyaya N.M."/>
            <person name="Sperschneider J."/>
            <person name="Matny O."/>
            <person name="Nguyen-Phuc H."/>
            <person name="Mago R."/>
            <person name="Raley C."/>
            <person name="Miller M.E."/>
            <person name="Silverstein K.A.T."/>
            <person name="Henningsen E."/>
            <person name="Hirsch C.D."/>
            <person name="Visser B."/>
            <person name="Pretorius Z.A."/>
            <person name="Steffenson B.J."/>
            <person name="Schwessinger B."/>
            <person name="Dodds P.N."/>
            <person name="Figueroa M."/>
        </authorList>
    </citation>
    <scope>NUCLEOTIDE SEQUENCE [LARGE SCALE GENOMIC DNA]</scope>
    <source>
        <strain evidence="10">21-0</strain>
    </source>
</reference>
<evidence type="ECO:0000256" key="9">
    <source>
        <dbReference type="SAM" id="SignalP"/>
    </source>
</evidence>
<accession>A0A5B0QB59</accession>
<evidence type="ECO:0000256" key="2">
    <source>
        <dbReference type="ARBA" id="ARBA00009699"/>
    </source>
</evidence>